<dbReference type="AlphaFoldDB" id="A0A1W1C2X3"/>
<dbReference type="PANTHER" id="PTHR38032">
    <property type="entry name" value="POLYMERASE-RELATED"/>
    <property type="match status" value="1"/>
</dbReference>
<dbReference type="InterPro" id="IPR005646">
    <property type="entry name" value="FapA"/>
</dbReference>
<evidence type="ECO:0000313" key="3">
    <source>
        <dbReference type="EMBL" id="SFV60139.1"/>
    </source>
</evidence>
<accession>A0A1W1C2X3</accession>
<feature type="domain" description="Flagellar Assembly Protein A N-terminal region" evidence="2">
    <location>
        <begin position="186"/>
        <end position="305"/>
    </location>
</feature>
<dbReference type="EMBL" id="FPHK01000044">
    <property type="protein sequence ID" value="SFV60139.1"/>
    <property type="molecule type" value="Genomic_DNA"/>
</dbReference>
<dbReference type="PANTHER" id="PTHR38032:SF1">
    <property type="entry name" value="RNA-BINDING PROTEIN KHPB N-TERMINAL DOMAIN-CONTAINING PROTEIN"/>
    <property type="match status" value="1"/>
</dbReference>
<dbReference type="InterPro" id="IPR046866">
    <property type="entry name" value="FapA_N"/>
</dbReference>
<evidence type="ECO:0000259" key="2">
    <source>
        <dbReference type="Pfam" id="PF20250"/>
    </source>
</evidence>
<sequence length="638" mass="72852">MALFGSKKKSSTTVTKRVRPTVVRTQNVAKELFKIAKSYEIDTDLLDFNLLDVQTYTRITDDKQETEWEAISVEESRKLSAELLLNPHFQIKQTYEIEVYTKKPPQDNPYNDFKLTVGANATKCKVYLNIAQGSKVAYTPRFEHDFLGMIDEKKIRAGILIYIFDSMVEELASKISARVRIAERVEFEQKETYLIAEGYEPTETINDQLILHYENAKKLDDTERVNYASRGFIQGVVKDELLIEYIKAKMGKPGRNCRGEFMQPKEPVISNEPTFQVSDNIRVVEDEESIKYYANENGYIAFENNTYIIKKEADIDAISFKTTGFIDSGIDSDVNISVKESDAIKDAVGSGMKVEVTQIEIEGNVGSNASVVAKKATIGGQTHKTAKIRADELQINVHKGKAYGEHVHITRLEHGFVEAKTVEIGQAIGGIIRAQEILFDVCASHVKATAAQKIEIKKMLGSENIFTIDPLLSHDVQNSLEDNEKKIKEVKLKLRELKKELEKYTALVKNGTKAFIEIKKRLLHYQKNNVKMPESFVKKYKQFQRMQQHLEELKEEFKFKEDELNLLTTRTASFQNNIFDARVINHGKWVGYNEIKFKLVDPPIELVYKPLEGSTKKVFGLVEVQEGEYAIRPLEEEV</sequence>
<name>A0A1W1C2X3_9ZZZZ</name>
<gene>
    <name evidence="3" type="ORF">MNB_SM-6-118</name>
</gene>
<proteinExistence type="predicted"/>
<reference evidence="3" key="1">
    <citation type="submission" date="2016-10" db="EMBL/GenBank/DDBJ databases">
        <authorList>
            <person name="de Groot N.N."/>
        </authorList>
    </citation>
    <scope>NUCLEOTIDE SEQUENCE</scope>
</reference>
<protein>
    <recommendedName>
        <fullName evidence="2">Flagellar Assembly Protein A N-terminal region domain-containing protein</fullName>
    </recommendedName>
</protein>
<keyword evidence="1" id="KW-0175">Coiled coil</keyword>
<dbReference type="Pfam" id="PF20250">
    <property type="entry name" value="FapA_N"/>
    <property type="match status" value="1"/>
</dbReference>
<feature type="coiled-coil region" evidence="1">
    <location>
        <begin position="480"/>
        <end position="570"/>
    </location>
</feature>
<organism evidence="3">
    <name type="scientific">hydrothermal vent metagenome</name>
    <dbReference type="NCBI Taxonomy" id="652676"/>
    <lineage>
        <taxon>unclassified sequences</taxon>
        <taxon>metagenomes</taxon>
        <taxon>ecological metagenomes</taxon>
    </lineage>
</organism>
<evidence type="ECO:0000256" key="1">
    <source>
        <dbReference type="SAM" id="Coils"/>
    </source>
</evidence>